<accession>A0ABR3PAV0</accession>
<gene>
    <name evidence="1" type="ORF">AAFC00_006691</name>
</gene>
<protein>
    <recommendedName>
        <fullName evidence="3">Dienelactone hydrolase</fullName>
    </recommendedName>
</protein>
<proteinExistence type="predicted"/>
<evidence type="ECO:0000313" key="2">
    <source>
        <dbReference type="Proteomes" id="UP001562354"/>
    </source>
</evidence>
<dbReference type="RefSeq" id="XP_069199560.1">
    <property type="nucleotide sequence ID" value="XM_069346683.1"/>
</dbReference>
<dbReference type="InterPro" id="IPR032710">
    <property type="entry name" value="NTF2-like_dom_sf"/>
</dbReference>
<sequence>MATFTPVNEPFLKHLAVQKTPYIMLTAETDDFDDVTLQDWRDEGFVVTYVPLGNGGAEYTRRLHAVADQVVGISEHYAIVAFGDAAAACLEAHIKAVPRLCALIAYYPSSIPDPPRTTYPMQMSVLIHLVGNEIGVNRTSEVLGIQGKRKTVRKRVEPGMGLGGEMKLSVPSYKYEGVESGFAEHDLDEYNPVATGLAWSRSLDVVRRAFGMKVDIERIRDEHLDHTTKANAQKAVGMMDRHAQLFHTPTLTGAIGAEDLETFYAEYFHPSPAMLNARLLSRTVGVDRVVDEMNLSFKHKQEIDWLLPGIPPTNRQIEITLVSIVCIKGGKLVSEHVYWDQASVLVQAGLLDPKNVPQKLKKEGIERLPVIGADGARAVLKHDARIMNGLIPDW</sequence>
<dbReference type="EMBL" id="JBFMKM010000010">
    <property type="protein sequence ID" value="KAL1303285.1"/>
    <property type="molecule type" value="Genomic_DNA"/>
</dbReference>
<organism evidence="1 2">
    <name type="scientific">Neodothiora populina</name>
    <dbReference type="NCBI Taxonomy" id="2781224"/>
    <lineage>
        <taxon>Eukaryota</taxon>
        <taxon>Fungi</taxon>
        <taxon>Dikarya</taxon>
        <taxon>Ascomycota</taxon>
        <taxon>Pezizomycotina</taxon>
        <taxon>Dothideomycetes</taxon>
        <taxon>Dothideomycetidae</taxon>
        <taxon>Dothideales</taxon>
        <taxon>Dothioraceae</taxon>
        <taxon>Neodothiora</taxon>
    </lineage>
</organism>
<evidence type="ECO:0000313" key="1">
    <source>
        <dbReference type="EMBL" id="KAL1303285.1"/>
    </source>
</evidence>
<dbReference type="PANTHER" id="PTHR38436">
    <property type="entry name" value="POLYKETIDE CYCLASE SNOAL-LIKE DOMAIN"/>
    <property type="match status" value="1"/>
</dbReference>
<dbReference type="Gene3D" id="3.10.450.50">
    <property type="match status" value="1"/>
</dbReference>
<dbReference type="InterPro" id="IPR009959">
    <property type="entry name" value="Cyclase_SnoaL-like"/>
</dbReference>
<comment type="caution">
    <text evidence="1">The sequence shown here is derived from an EMBL/GenBank/DDBJ whole genome shotgun (WGS) entry which is preliminary data.</text>
</comment>
<dbReference type="GeneID" id="95980390"/>
<dbReference type="SUPFAM" id="SSF54427">
    <property type="entry name" value="NTF2-like"/>
    <property type="match status" value="1"/>
</dbReference>
<keyword evidence="2" id="KW-1185">Reference proteome</keyword>
<dbReference type="PANTHER" id="PTHR38436:SF3">
    <property type="entry name" value="CARBOXYMETHYLENEBUTENOLIDASE-RELATED"/>
    <property type="match status" value="1"/>
</dbReference>
<evidence type="ECO:0008006" key="3">
    <source>
        <dbReference type="Google" id="ProtNLM"/>
    </source>
</evidence>
<dbReference type="Proteomes" id="UP001562354">
    <property type="component" value="Unassembled WGS sequence"/>
</dbReference>
<name>A0ABR3PAV0_9PEZI</name>
<reference evidence="1 2" key="1">
    <citation type="submission" date="2024-07" db="EMBL/GenBank/DDBJ databases">
        <title>Draft sequence of the Neodothiora populina.</title>
        <authorList>
            <person name="Drown D.D."/>
            <person name="Schuette U.S."/>
            <person name="Buechlein A.B."/>
            <person name="Rusch D.R."/>
            <person name="Winton L.W."/>
            <person name="Adams G.A."/>
        </authorList>
    </citation>
    <scope>NUCLEOTIDE SEQUENCE [LARGE SCALE GENOMIC DNA]</scope>
    <source>
        <strain evidence="1 2">CPC 39397</strain>
    </source>
</reference>